<dbReference type="Proteomes" id="UP000280708">
    <property type="component" value="Chromosome"/>
</dbReference>
<proteinExistence type="predicted"/>
<sequence>MTIDLATRVVGPSEDIHIIQPGQEYWLYDRFKASKKVFLDFPGLELDFSKPPPADHILKRMVARSIALQEWYVNDQTGPRPSDKLDDYVGREGRRRLGRYVGAIKRVYWDLKPGAIVVVPGPHYSDDVLIGELVGAPIMYKNRSLYDEEIIPVRRVEWRRRKPRSAFKLEVRDKFGKPNPVTQLDRSLRVEILRAGFDQFVIDDEISVRLNTTKDDFNTLDDYNIQTFVNYVAGVLLAADLGYDKEIGFNDAIGLLRQHPDMIPELKLNINSIGFQRIVSHNVKPLVIAALLSAALAVAAPGSASPAYAAPVSTHVVNTAAPKNDDCTVQVSARVAVAMKLMKLDEWKRVCENAREASASTGLSTTMKVRQRKKAKP</sequence>
<accession>A0A3G2V1A1</accession>
<reference evidence="1 2" key="1">
    <citation type="submission" date="2018-10" db="EMBL/GenBank/DDBJ databases">
        <title>Characterization and genome analysis of a novel bacterium Sphingobium yanoikuyae SJTF8 capable of degrading PAHs.</title>
        <authorList>
            <person name="Yin C."/>
            <person name="Xiong W."/>
            <person name="Liang R."/>
        </authorList>
    </citation>
    <scope>NUCLEOTIDE SEQUENCE [LARGE SCALE GENOMIC DNA]</scope>
    <source>
        <strain evidence="1 2">SJTF8</strain>
    </source>
</reference>
<dbReference type="RefSeq" id="WP_122129954.1">
    <property type="nucleotide sequence ID" value="NZ_CP033230.1"/>
</dbReference>
<dbReference type="AlphaFoldDB" id="A0A3G2V1A1"/>
<gene>
    <name evidence="1" type="ORF">EBF16_26435</name>
</gene>
<evidence type="ECO:0000313" key="1">
    <source>
        <dbReference type="EMBL" id="AYO80092.1"/>
    </source>
</evidence>
<organism evidence="1 2">
    <name type="scientific">Sphingobium yanoikuyae</name>
    <name type="common">Sphingomonas yanoikuyae</name>
    <dbReference type="NCBI Taxonomy" id="13690"/>
    <lineage>
        <taxon>Bacteria</taxon>
        <taxon>Pseudomonadati</taxon>
        <taxon>Pseudomonadota</taxon>
        <taxon>Alphaproteobacteria</taxon>
        <taxon>Sphingomonadales</taxon>
        <taxon>Sphingomonadaceae</taxon>
        <taxon>Sphingobium</taxon>
    </lineage>
</organism>
<dbReference type="EMBL" id="CP033230">
    <property type="protein sequence ID" value="AYO80092.1"/>
    <property type="molecule type" value="Genomic_DNA"/>
</dbReference>
<protein>
    <submittedName>
        <fullName evidence="1">Uncharacterized protein</fullName>
    </submittedName>
</protein>
<evidence type="ECO:0000313" key="2">
    <source>
        <dbReference type="Proteomes" id="UP000280708"/>
    </source>
</evidence>
<name>A0A3G2V1A1_SPHYA</name>